<name>A0A8J4SK00_9TREM</name>
<dbReference type="OrthoDB" id="6247695at2759"/>
<dbReference type="AlphaFoldDB" id="A0A8J4SK00"/>
<keyword evidence="2" id="KW-1185">Reference proteome</keyword>
<comment type="caution">
    <text evidence="1">The sequence shown here is derived from an EMBL/GenBank/DDBJ whole genome shotgun (WGS) entry which is preliminary data.</text>
</comment>
<reference evidence="1" key="1">
    <citation type="submission" date="2019-05" db="EMBL/GenBank/DDBJ databases">
        <title>Annotation for the trematode Paragonimus heterotremus.</title>
        <authorList>
            <person name="Choi Y.-J."/>
        </authorList>
    </citation>
    <scope>NUCLEOTIDE SEQUENCE</scope>
    <source>
        <strain evidence="1">LC</strain>
    </source>
</reference>
<gene>
    <name evidence="1" type="ORF">PHET_10253</name>
</gene>
<protein>
    <submittedName>
        <fullName evidence="1">Uncharacterized protein</fullName>
    </submittedName>
</protein>
<sequence length="513" mass="56667">MTSKLEIFSFPLEILKGPSGERNFEMYRAEQIYQLPNLVTDLCCDPLVWRSPDLFEVNFEMIHMVGYMRKIVDPGVFDCWPSPIFSAEYWLHKLSRQVSPQDTGISSLPVQTSKMEISCLSQDEITAHTQSNQMPLEHVTTGKPKLHRRLPGFNTILQCGATVLGDDSVLPRSVVSPAPYKTPTSERINRMFEETVTGCKTFDSRYELEASLAEKLKENTDHPLPNNQSLSHTEDCVVVPGSVRNHPPTAVQTEPKVNWSQWLPLVESTNVINSNVVAKPINPLAAEANEKTLGKENKIGIPQGDGLPPSNYVSIPKSECISKSSQSTAAPAWPKWRPLTEFTAVANTASFETKPANLTGRPFVEAKPKSGATKPVVTSHGQFEIFHDSFGQSVTARHTVTESVAVTAVSNSISTSSKSTTPVLLSTNHMDSPLRVNIGPRKNSSSKPPKVTTGLSDVERLNDTAIFELLDQQLAIAHRSRGVPSVNSVFSFDSPTRMVEQMLQNHTKNKSHR</sequence>
<dbReference type="Proteomes" id="UP000748531">
    <property type="component" value="Unassembled WGS sequence"/>
</dbReference>
<organism evidence="1 2">
    <name type="scientific">Paragonimus heterotremus</name>
    <dbReference type="NCBI Taxonomy" id="100268"/>
    <lineage>
        <taxon>Eukaryota</taxon>
        <taxon>Metazoa</taxon>
        <taxon>Spiralia</taxon>
        <taxon>Lophotrochozoa</taxon>
        <taxon>Platyhelminthes</taxon>
        <taxon>Trematoda</taxon>
        <taxon>Digenea</taxon>
        <taxon>Plagiorchiida</taxon>
        <taxon>Troglotremata</taxon>
        <taxon>Troglotrematidae</taxon>
        <taxon>Paragonimus</taxon>
    </lineage>
</organism>
<dbReference type="EMBL" id="LUCH01007466">
    <property type="protein sequence ID" value="KAF5396735.1"/>
    <property type="molecule type" value="Genomic_DNA"/>
</dbReference>
<evidence type="ECO:0000313" key="1">
    <source>
        <dbReference type="EMBL" id="KAF5396735.1"/>
    </source>
</evidence>
<proteinExistence type="predicted"/>
<evidence type="ECO:0000313" key="2">
    <source>
        <dbReference type="Proteomes" id="UP000748531"/>
    </source>
</evidence>
<accession>A0A8J4SK00</accession>